<keyword evidence="7" id="KW-1185">Reference proteome</keyword>
<organism evidence="7 8">
    <name type="scientific">Salmo salar</name>
    <name type="common">Atlantic salmon</name>
    <dbReference type="NCBI Taxonomy" id="8030"/>
    <lineage>
        <taxon>Eukaryota</taxon>
        <taxon>Metazoa</taxon>
        <taxon>Chordata</taxon>
        <taxon>Craniata</taxon>
        <taxon>Vertebrata</taxon>
        <taxon>Euteleostomi</taxon>
        <taxon>Actinopterygii</taxon>
        <taxon>Neopterygii</taxon>
        <taxon>Teleostei</taxon>
        <taxon>Protacanthopterygii</taxon>
        <taxon>Salmoniformes</taxon>
        <taxon>Salmonidae</taxon>
        <taxon>Salmoninae</taxon>
        <taxon>Salmo</taxon>
    </lineage>
</organism>
<keyword evidence="4" id="KW-0175">Coiled coil</keyword>
<accession>A0A1S3RCW5</accession>
<dbReference type="OrthoDB" id="5985928at2759"/>
<comment type="similarity">
    <text evidence="1">Belongs to the TRAFAC class TrmE-Era-EngA-EngB-Septin-like GTPase superfamily. AIG1/Toc34/Toc159-like paraseptin GTPase family. IAN subfamily.</text>
</comment>
<dbReference type="FunFam" id="3.40.50.300:FF:000366">
    <property type="entry name" value="GTPase, IMAP family member 2"/>
    <property type="match status" value="1"/>
</dbReference>
<dbReference type="Gene3D" id="3.40.50.300">
    <property type="entry name" value="P-loop containing nucleotide triphosphate hydrolases"/>
    <property type="match status" value="1"/>
</dbReference>
<dbReference type="GeneID" id="106602214"/>
<dbReference type="RefSeq" id="XP_014050198.1">
    <property type="nucleotide sequence ID" value="XM_014194723.2"/>
</dbReference>
<protein>
    <submittedName>
        <fullName evidence="8">GTPase IMAP family member 7</fullName>
    </submittedName>
</protein>
<gene>
    <name evidence="8" type="primary">LOC106602214</name>
</gene>
<evidence type="ECO:0000259" key="6">
    <source>
        <dbReference type="PROSITE" id="PS51720"/>
    </source>
</evidence>
<dbReference type="Pfam" id="PF04548">
    <property type="entry name" value="AIG1"/>
    <property type="match status" value="1"/>
</dbReference>
<evidence type="ECO:0000256" key="3">
    <source>
        <dbReference type="ARBA" id="ARBA00023134"/>
    </source>
</evidence>
<proteinExistence type="inferred from homology"/>
<evidence type="ECO:0000256" key="5">
    <source>
        <dbReference type="SAM" id="MobiDB-lite"/>
    </source>
</evidence>
<name>A0A1S3RCW5_SALSA</name>
<dbReference type="InterPro" id="IPR045058">
    <property type="entry name" value="GIMA/IAN/Toc"/>
</dbReference>
<evidence type="ECO:0000256" key="4">
    <source>
        <dbReference type="SAM" id="Coils"/>
    </source>
</evidence>
<evidence type="ECO:0000313" key="7">
    <source>
        <dbReference type="Proteomes" id="UP001652741"/>
    </source>
</evidence>
<dbReference type="KEGG" id="sasa:106602214"/>
<dbReference type="PaxDb" id="8030-ENSSSAP00000041747"/>
<dbReference type="Proteomes" id="UP001652741">
    <property type="component" value="Chromosome ssa04"/>
</dbReference>
<sequence>MATSQCGKHDQSSGGRQETKRNSMVPPIEFSELRIVLVGKTGAGKSASGNTILGSTEFEVDCAAQSVTKQCHRSSETKIGITVIDTPGLFDTQLSESSVRTQLVECIALSSPGPHVFLLVVQIGRFTEEQQNAVKRIQDIFGEAAVRHTMVLFTCGDRLKEKSIEDFIQVAGASLKQLIETCGNRYHVFNNENTDNREQVKQLMDKVTTMVKANEGEFYTNDMYKQVDRAIQRREEELKRGYEKELKEKEDLESELERAMKALDLKDSDIQEKQKEIDDLQGQVKRIREDTDLLKNKKQRVREKAEKDFDKKNIVVEFARKSTERCTTQ</sequence>
<dbReference type="InterPro" id="IPR027417">
    <property type="entry name" value="P-loop_NTPase"/>
</dbReference>
<dbReference type="SUPFAM" id="SSF52540">
    <property type="entry name" value="P-loop containing nucleoside triphosphate hydrolases"/>
    <property type="match status" value="1"/>
</dbReference>
<keyword evidence="3" id="KW-0342">GTP-binding</keyword>
<evidence type="ECO:0000313" key="8">
    <source>
        <dbReference type="RefSeq" id="XP_014050198.1"/>
    </source>
</evidence>
<reference evidence="8" key="1">
    <citation type="submission" date="2025-08" db="UniProtKB">
        <authorList>
            <consortium name="RefSeq"/>
        </authorList>
    </citation>
    <scope>IDENTIFICATION</scope>
</reference>
<evidence type="ECO:0000256" key="1">
    <source>
        <dbReference type="ARBA" id="ARBA00008535"/>
    </source>
</evidence>
<dbReference type="GO" id="GO:0005525">
    <property type="term" value="F:GTP binding"/>
    <property type="evidence" value="ECO:0007669"/>
    <property type="project" value="UniProtKB-KW"/>
</dbReference>
<dbReference type="InterPro" id="IPR006703">
    <property type="entry name" value="G_AIG1"/>
</dbReference>
<feature type="region of interest" description="Disordered" evidence="5">
    <location>
        <begin position="1"/>
        <end position="24"/>
    </location>
</feature>
<dbReference type="PROSITE" id="PS51720">
    <property type="entry name" value="G_AIG1"/>
    <property type="match status" value="1"/>
</dbReference>
<feature type="domain" description="AIG1-type G" evidence="6">
    <location>
        <begin position="30"/>
        <end position="228"/>
    </location>
</feature>
<evidence type="ECO:0000256" key="2">
    <source>
        <dbReference type="ARBA" id="ARBA00022741"/>
    </source>
</evidence>
<feature type="coiled-coil region" evidence="4">
    <location>
        <begin position="232"/>
        <end position="304"/>
    </location>
</feature>
<keyword evidence="2" id="KW-0547">Nucleotide-binding</keyword>
<feature type="compositionally biased region" description="Basic and acidic residues" evidence="5">
    <location>
        <begin position="7"/>
        <end position="21"/>
    </location>
</feature>
<dbReference type="PANTHER" id="PTHR10903:SF180">
    <property type="entry name" value="GTPASE IMAP FAMILY MEMBER 7-LIKE"/>
    <property type="match status" value="1"/>
</dbReference>
<dbReference type="AlphaFoldDB" id="A0A1S3RCW5"/>
<dbReference type="CDD" id="cd01852">
    <property type="entry name" value="AIG1"/>
    <property type="match status" value="1"/>
</dbReference>
<dbReference type="PANTHER" id="PTHR10903">
    <property type="entry name" value="GTPASE, IMAP FAMILY MEMBER-RELATED"/>
    <property type="match status" value="1"/>
</dbReference>